<organism evidence="4 5">
    <name type="scientific">Methanooceanicella nereidis</name>
    <dbReference type="NCBI Taxonomy" id="2052831"/>
    <lineage>
        <taxon>Archaea</taxon>
        <taxon>Methanobacteriati</taxon>
        <taxon>Methanobacteriota</taxon>
        <taxon>Stenosarchaea group</taxon>
        <taxon>Methanomicrobia</taxon>
        <taxon>Methanocellales</taxon>
        <taxon>Methanocellaceae</taxon>
        <taxon>Methanooceanicella</taxon>
    </lineage>
</organism>
<dbReference type="EC" id="1.1.1.41" evidence="4"/>
<proteinExistence type="inferred from homology"/>
<sequence length="324" mass="35789">MKIAILPGDGIGKEVIPVAFDMLRLILPGAELVQVDVGYERFRREGKAMTEEDIDLVRSCDCVLFGAITTPPKRDYRSVILTLRSELGLYANIRPFKSSAISPFKVDFTIYRENSEDLYLGLEDVTEDEVRSTRVITKKASERIARMACKNPGLKKLTIVHKANVLKSCALFRDCCIEVAEGLMVPYEEMLVDAMAYNLIRCPSRYDTIVTTNLFGDILSDEAAALIGGLGLSPSANIGDKYALFEPVHGSAPDIAGKDVANPIAAVLSTKMLLEWAGKREEAEKVQRAVDTILQERIFTPDLGGIYKTSDVKHSLLKLIEAEI</sequence>
<gene>
    <name evidence="4" type="ORF">CUJ83_11840</name>
</gene>
<dbReference type="RefSeq" id="WP_230742545.1">
    <property type="nucleotide sequence ID" value="NZ_PGCK01000010.1"/>
</dbReference>
<protein>
    <submittedName>
        <fullName evidence="4">Isocitrate dehydrogenase</fullName>
        <ecNumber evidence="4">1.1.1.41</ecNumber>
    </submittedName>
</protein>
<dbReference type="InterPro" id="IPR024084">
    <property type="entry name" value="IsoPropMal-DH-like_dom"/>
</dbReference>
<dbReference type="Gene3D" id="3.40.718.10">
    <property type="entry name" value="Isopropylmalate Dehydrogenase"/>
    <property type="match status" value="1"/>
</dbReference>
<dbReference type="SMART" id="SM01329">
    <property type="entry name" value="Iso_dh"/>
    <property type="match status" value="1"/>
</dbReference>
<dbReference type="EMBL" id="PGCK01000010">
    <property type="protein sequence ID" value="MCD1295689.1"/>
    <property type="molecule type" value="Genomic_DNA"/>
</dbReference>
<evidence type="ECO:0000256" key="1">
    <source>
        <dbReference type="ARBA" id="ARBA00007769"/>
    </source>
</evidence>
<dbReference type="SUPFAM" id="SSF53659">
    <property type="entry name" value="Isocitrate/Isopropylmalate dehydrogenase-like"/>
    <property type="match status" value="1"/>
</dbReference>
<dbReference type="PANTHER" id="PTHR11835">
    <property type="entry name" value="DECARBOXYLATING DEHYDROGENASES-ISOCITRATE, ISOPROPYLMALATE, TARTRATE"/>
    <property type="match status" value="1"/>
</dbReference>
<dbReference type="GO" id="GO:0006102">
    <property type="term" value="P:isocitrate metabolic process"/>
    <property type="evidence" value="ECO:0007669"/>
    <property type="project" value="TreeGrafter"/>
</dbReference>
<dbReference type="InterPro" id="IPR019818">
    <property type="entry name" value="IsoCit/isopropylmalate_DH_CS"/>
</dbReference>
<keyword evidence="5" id="KW-1185">Reference proteome</keyword>
<dbReference type="PANTHER" id="PTHR11835:SF34">
    <property type="entry name" value="ISOCITRATE DEHYDROGENASE [NAD] SUBUNIT ALPHA, MITOCHONDRIAL"/>
    <property type="match status" value="1"/>
</dbReference>
<name>A0AAP2RE49_9EURY</name>
<reference evidence="4 5" key="1">
    <citation type="submission" date="2017-11" db="EMBL/GenBank/DDBJ databases">
        <title>Isolation and Characterization of Family Methanocellaceae Species from Potential Methane Hydrate Area Offshore Southwestern Taiwan.</title>
        <authorList>
            <person name="Zhang W.-L."/>
            <person name="Chen W.-C."/>
            <person name="Lai M.-C."/>
            <person name="Chen S.-C."/>
        </authorList>
    </citation>
    <scope>NUCLEOTIDE SEQUENCE [LARGE SCALE GENOMIC DNA]</scope>
    <source>
        <strain evidence="4 5">CWC-04</strain>
    </source>
</reference>
<dbReference type="GO" id="GO:0000287">
    <property type="term" value="F:magnesium ion binding"/>
    <property type="evidence" value="ECO:0007669"/>
    <property type="project" value="InterPro"/>
</dbReference>
<dbReference type="Pfam" id="PF00180">
    <property type="entry name" value="Iso_dh"/>
    <property type="match status" value="1"/>
</dbReference>
<evidence type="ECO:0000256" key="2">
    <source>
        <dbReference type="ARBA" id="ARBA00023002"/>
    </source>
</evidence>
<accession>A0AAP2RE49</accession>
<dbReference type="GO" id="GO:0006099">
    <property type="term" value="P:tricarboxylic acid cycle"/>
    <property type="evidence" value="ECO:0007669"/>
    <property type="project" value="TreeGrafter"/>
</dbReference>
<evidence type="ECO:0000313" key="5">
    <source>
        <dbReference type="Proteomes" id="UP001320159"/>
    </source>
</evidence>
<dbReference type="AlphaFoldDB" id="A0AAP2RE49"/>
<dbReference type="PROSITE" id="PS00470">
    <property type="entry name" value="IDH_IMDH"/>
    <property type="match status" value="1"/>
</dbReference>
<feature type="domain" description="Isopropylmalate dehydrogenase-like" evidence="3">
    <location>
        <begin position="2"/>
        <end position="316"/>
    </location>
</feature>
<evidence type="ECO:0000259" key="3">
    <source>
        <dbReference type="SMART" id="SM01329"/>
    </source>
</evidence>
<keyword evidence="2 4" id="KW-0560">Oxidoreductase</keyword>
<dbReference type="Proteomes" id="UP001320159">
    <property type="component" value="Unassembled WGS sequence"/>
</dbReference>
<comment type="similarity">
    <text evidence="1">Belongs to the isocitrate and isopropylmalate dehydrogenases family.</text>
</comment>
<dbReference type="GO" id="GO:0051287">
    <property type="term" value="F:NAD binding"/>
    <property type="evidence" value="ECO:0007669"/>
    <property type="project" value="InterPro"/>
</dbReference>
<comment type="caution">
    <text evidence="4">The sequence shown here is derived from an EMBL/GenBank/DDBJ whole genome shotgun (WGS) entry which is preliminary data.</text>
</comment>
<evidence type="ECO:0000313" key="4">
    <source>
        <dbReference type="EMBL" id="MCD1295689.1"/>
    </source>
</evidence>
<dbReference type="GO" id="GO:0004449">
    <property type="term" value="F:isocitrate dehydrogenase (NAD+) activity"/>
    <property type="evidence" value="ECO:0007669"/>
    <property type="project" value="UniProtKB-EC"/>
</dbReference>